<dbReference type="KEGG" id="lbc:LACBIDRAFT_329833"/>
<proteinExistence type="predicted"/>
<dbReference type="Proteomes" id="UP000001194">
    <property type="component" value="Unassembled WGS sequence"/>
</dbReference>
<protein>
    <submittedName>
        <fullName evidence="2">Predicted protein</fullName>
    </submittedName>
</protein>
<evidence type="ECO:0000313" key="3">
    <source>
        <dbReference type="Proteomes" id="UP000001194"/>
    </source>
</evidence>
<gene>
    <name evidence="2" type="ORF">LACBIDRAFT_329833</name>
</gene>
<keyword evidence="3" id="KW-1185">Reference proteome</keyword>
<dbReference type="InParanoid" id="B0DJD6"/>
<dbReference type="RefSeq" id="XP_001884061.1">
    <property type="nucleotide sequence ID" value="XM_001884026.1"/>
</dbReference>
<dbReference type="EMBL" id="DS547113">
    <property type="protein sequence ID" value="EDR05503.1"/>
    <property type="molecule type" value="Genomic_DNA"/>
</dbReference>
<dbReference type="HOGENOM" id="CLU_497880_0_0_1"/>
<evidence type="ECO:0000313" key="2">
    <source>
        <dbReference type="EMBL" id="EDR05503.1"/>
    </source>
</evidence>
<dbReference type="AlphaFoldDB" id="B0DJD6"/>
<dbReference type="GeneID" id="6079616"/>
<evidence type="ECO:0000256" key="1">
    <source>
        <dbReference type="SAM" id="MobiDB-lite"/>
    </source>
</evidence>
<reference evidence="2 3" key="1">
    <citation type="journal article" date="2008" name="Nature">
        <title>The genome of Laccaria bicolor provides insights into mycorrhizal symbiosis.</title>
        <authorList>
            <person name="Martin F."/>
            <person name="Aerts A."/>
            <person name="Ahren D."/>
            <person name="Brun A."/>
            <person name="Danchin E.G.J."/>
            <person name="Duchaussoy F."/>
            <person name="Gibon J."/>
            <person name="Kohler A."/>
            <person name="Lindquist E."/>
            <person name="Pereda V."/>
            <person name="Salamov A."/>
            <person name="Shapiro H.J."/>
            <person name="Wuyts J."/>
            <person name="Blaudez D."/>
            <person name="Buee M."/>
            <person name="Brokstein P."/>
            <person name="Canbaeck B."/>
            <person name="Cohen D."/>
            <person name="Courty P.E."/>
            <person name="Coutinho P.M."/>
            <person name="Delaruelle C."/>
            <person name="Detter J.C."/>
            <person name="Deveau A."/>
            <person name="DiFazio S."/>
            <person name="Duplessis S."/>
            <person name="Fraissinet-Tachet L."/>
            <person name="Lucic E."/>
            <person name="Frey-Klett P."/>
            <person name="Fourrey C."/>
            <person name="Feussner I."/>
            <person name="Gay G."/>
            <person name="Grimwood J."/>
            <person name="Hoegger P.J."/>
            <person name="Jain P."/>
            <person name="Kilaru S."/>
            <person name="Labbe J."/>
            <person name="Lin Y.C."/>
            <person name="Legue V."/>
            <person name="Le Tacon F."/>
            <person name="Marmeisse R."/>
            <person name="Melayah D."/>
            <person name="Montanini B."/>
            <person name="Muratet M."/>
            <person name="Nehls U."/>
            <person name="Niculita-Hirzel H."/>
            <person name="Oudot-Le Secq M.P."/>
            <person name="Peter M."/>
            <person name="Quesneville H."/>
            <person name="Rajashekar B."/>
            <person name="Reich M."/>
            <person name="Rouhier N."/>
            <person name="Schmutz J."/>
            <person name="Yin T."/>
            <person name="Chalot M."/>
            <person name="Henrissat B."/>
            <person name="Kuees U."/>
            <person name="Lucas S."/>
            <person name="Van de Peer Y."/>
            <person name="Podila G.K."/>
            <person name="Polle A."/>
            <person name="Pukkila P.J."/>
            <person name="Richardson P.M."/>
            <person name="Rouze P."/>
            <person name="Sanders I.R."/>
            <person name="Stajich J.E."/>
            <person name="Tunlid A."/>
            <person name="Tuskan G."/>
            <person name="Grigoriev I.V."/>
        </authorList>
    </citation>
    <scope>NUCLEOTIDE SEQUENCE [LARGE SCALE GENOMIC DNA]</scope>
    <source>
        <strain evidence="3">S238N-H82 / ATCC MYA-4686</strain>
    </source>
</reference>
<sequence length="547" mass="60057">MVSSEGTLLLANICGNTAENSPEAFSLPSSEEIVLMYYHPSFPLPQLLKSIALLHCVCNTSRIINDKQPLAKYLATLGLQPLESPTTPTGEALPESEEKLLDVLEEVDLLAGLAVAQHPHLRQWRPSANPSQRSENPTSPTYGDISLTIPYQHILLTMELRPRPRSTPSPSPGCHGRFGACRRASKHHIPNFTLFTGSPPLHFSTSPLACKAHKEFVCMFINPMEELAPIEVNECIQMELEDSLEEALERAVDGCSEDLGDLLSGVVKGYKPSLKKPDKPKKKAEARYHGLLPFVDLFDVQLAGTEGEKFCDQLKKSGRLMKRPHLIIVHRTELPALRSCGIGVRGSKHPALHLCSRQAQGEHGLGWEGDGCKVGGERQEGALFVSGLLDGKVPPVEMQKSPKPWSDFIITRPISAGRHSPSSPPVLPSQSSTYLPLHLSTNLGLAFTSSATHPNRTLATHDNTSVTGNSRETHNEGNGAVRPMHCLDPLDTLKPFFEAIVTSLRIQDLWIEKTEARQSGPNDDFIRIHSNLLSCFTLKKKLCPAPF</sequence>
<name>B0DJD6_LACBS</name>
<dbReference type="OrthoDB" id="24630at2759"/>
<dbReference type="STRING" id="486041.B0DJD6"/>
<feature type="region of interest" description="Disordered" evidence="1">
    <location>
        <begin position="454"/>
        <end position="482"/>
    </location>
</feature>
<accession>B0DJD6</accession>
<feature type="region of interest" description="Disordered" evidence="1">
    <location>
        <begin position="121"/>
        <end position="145"/>
    </location>
</feature>
<feature type="compositionally biased region" description="Polar residues" evidence="1">
    <location>
        <begin position="126"/>
        <end position="141"/>
    </location>
</feature>
<organism evidence="3">
    <name type="scientific">Laccaria bicolor (strain S238N-H82 / ATCC MYA-4686)</name>
    <name type="common">Bicoloured deceiver</name>
    <name type="synonym">Laccaria laccata var. bicolor</name>
    <dbReference type="NCBI Taxonomy" id="486041"/>
    <lineage>
        <taxon>Eukaryota</taxon>
        <taxon>Fungi</taxon>
        <taxon>Dikarya</taxon>
        <taxon>Basidiomycota</taxon>
        <taxon>Agaricomycotina</taxon>
        <taxon>Agaricomycetes</taxon>
        <taxon>Agaricomycetidae</taxon>
        <taxon>Agaricales</taxon>
        <taxon>Agaricineae</taxon>
        <taxon>Hydnangiaceae</taxon>
        <taxon>Laccaria</taxon>
    </lineage>
</organism>
<feature type="compositionally biased region" description="Polar residues" evidence="1">
    <location>
        <begin position="454"/>
        <end position="470"/>
    </location>
</feature>